<organism evidence="1 2">
    <name type="scientific">Actinoplanes octamycinicus</name>
    <dbReference type="NCBI Taxonomy" id="135948"/>
    <lineage>
        <taxon>Bacteria</taxon>
        <taxon>Bacillati</taxon>
        <taxon>Actinomycetota</taxon>
        <taxon>Actinomycetes</taxon>
        <taxon>Micromonosporales</taxon>
        <taxon>Micromonosporaceae</taxon>
        <taxon>Actinoplanes</taxon>
    </lineage>
</organism>
<comment type="caution">
    <text evidence="1">The sequence shown here is derived from an EMBL/GenBank/DDBJ whole genome shotgun (WGS) entry which is preliminary data.</text>
</comment>
<dbReference type="Proteomes" id="UP000546162">
    <property type="component" value="Unassembled WGS sequence"/>
</dbReference>
<dbReference type="AlphaFoldDB" id="A0A7W7M810"/>
<gene>
    <name evidence="1" type="ORF">BJY16_003863</name>
</gene>
<dbReference type="EMBL" id="JACHNB010000001">
    <property type="protein sequence ID" value="MBB4740404.1"/>
    <property type="molecule type" value="Genomic_DNA"/>
</dbReference>
<reference evidence="1 2" key="1">
    <citation type="submission" date="2020-08" db="EMBL/GenBank/DDBJ databases">
        <title>Sequencing the genomes of 1000 actinobacteria strains.</title>
        <authorList>
            <person name="Klenk H.-P."/>
        </authorList>
    </citation>
    <scope>NUCLEOTIDE SEQUENCE [LARGE SCALE GENOMIC DNA]</scope>
    <source>
        <strain evidence="1 2">DSM 45809</strain>
    </source>
</reference>
<protein>
    <submittedName>
        <fullName evidence="1">Uncharacterized protein</fullName>
    </submittedName>
</protein>
<proteinExistence type="predicted"/>
<sequence length="36" mass="3674">MNEMTAMFVGFVAPAVVVGIVVSGPEVAGARLELVL</sequence>
<evidence type="ECO:0000313" key="2">
    <source>
        <dbReference type="Proteomes" id="UP000546162"/>
    </source>
</evidence>
<keyword evidence="2" id="KW-1185">Reference proteome</keyword>
<accession>A0A7W7M810</accession>
<name>A0A7W7M810_9ACTN</name>
<evidence type="ECO:0000313" key="1">
    <source>
        <dbReference type="EMBL" id="MBB4740404.1"/>
    </source>
</evidence>